<proteinExistence type="predicted"/>
<organism evidence="1 2">
    <name type="scientific">Nicoliella lavandulae</name>
    <dbReference type="NCBI Taxonomy" id="3082954"/>
    <lineage>
        <taxon>Bacteria</taxon>
        <taxon>Bacillati</taxon>
        <taxon>Bacillota</taxon>
        <taxon>Bacilli</taxon>
        <taxon>Lactobacillales</taxon>
        <taxon>Lactobacillaceae</taxon>
        <taxon>Nicoliella</taxon>
    </lineage>
</organism>
<name>A0ABU8SMI3_9LACO</name>
<dbReference type="EMBL" id="JAWMWH010000003">
    <property type="protein sequence ID" value="MEJ6401103.1"/>
    <property type="molecule type" value="Genomic_DNA"/>
</dbReference>
<sequence length="226" mass="26239">MSEFAYSESFHQAIKASQHGEVIPMRDELRLIAKHIITDEEINDPVIMNVAQEIFKLYAKIFIKYYQDTTNYQATQLSEDELDQLWKPVTLTNLYQMLKDVDLHTIIQNVLAQRQLPTDFQRKNILATVDQIKTLHGNDLELEPIYEKVLECFAPVVKKLNEPSDPINFLEMVETTIEQADHYADAKLAYCKQNNITNDMILSFDTKQLAQYHQGIMATINQTIEK</sequence>
<evidence type="ECO:0000313" key="1">
    <source>
        <dbReference type="EMBL" id="MEJ6401103.1"/>
    </source>
</evidence>
<dbReference type="RefSeq" id="WP_339960952.1">
    <property type="nucleotide sequence ID" value="NZ_JAWMWH010000003.1"/>
</dbReference>
<reference evidence="1 2" key="1">
    <citation type="submission" date="2023-10" db="EMBL/GenBank/DDBJ databases">
        <title>Nicoliella lavandulae sp. nov. isolated from Lavandula angustifolia flowers.</title>
        <authorList>
            <person name="Alcantara C."/>
            <person name="Zuniga M."/>
            <person name="Landete J.M."/>
            <person name="Monedero V."/>
        </authorList>
    </citation>
    <scope>NUCLEOTIDE SEQUENCE [LARGE SCALE GENOMIC DNA]</scope>
    <source>
        <strain evidence="1 2">Es01</strain>
    </source>
</reference>
<accession>A0ABU8SMI3</accession>
<dbReference type="Proteomes" id="UP001370590">
    <property type="component" value="Unassembled WGS sequence"/>
</dbReference>
<gene>
    <name evidence="1" type="ORF">R4146_08105</name>
</gene>
<comment type="caution">
    <text evidence="1">The sequence shown here is derived from an EMBL/GenBank/DDBJ whole genome shotgun (WGS) entry which is preliminary data.</text>
</comment>
<protein>
    <submittedName>
        <fullName evidence="1">Uncharacterized protein</fullName>
    </submittedName>
</protein>
<keyword evidence="2" id="KW-1185">Reference proteome</keyword>
<evidence type="ECO:0000313" key="2">
    <source>
        <dbReference type="Proteomes" id="UP001370590"/>
    </source>
</evidence>